<accession>A0A139SM79</accession>
<evidence type="ECO:0000313" key="3">
    <source>
        <dbReference type="EMBL" id="KXU35683.1"/>
    </source>
</evidence>
<feature type="region of interest" description="Disordered" evidence="2">
    <location>
        <begin position="83"/>
        <end position="123"/>
    </location>
</feature>
<dbReference type="InterPro" id="IPR002696">
    <property type="entry name" value="Membr_insert_effic_factor_YidD"/>
</dbReference>
<keyword evidence="1" id="KW-0472">Membrane</keyword>
<evidence type="ECO:0000313" key="4">
    <source>
        <dbReference type="Proteomes" id="UP000071392"/>
    </source>
</evidence>
<comment type="caution">
    <text evidence="3">The sequence shown here is derived from an EMBL/GenBank/DDBJ whole genome shotgun (WGS) entry which is preliminary data.</text>
</comment>
<protein>
    <recommendedName>
        <fullName evidence="1">Putative membrane protein insertion efficiency factor</fullName>
    </recommendedName>
</protein>
<reference evidence="3 4" key="1">
    <citation type="submission" date="2016-02" db="EMBL/GenBank/DDBJ databases">
        <authorList>
            <person name="Wen L."/>
            <person name="He K."/>
            <person name="Yang H."/>
        </authorList>
    </citation>
    <scope>NUCLEOTIDE SEQUENCE [LARGE SCALE GENOMIC DNA]</scope>
    <source>
        <strain evidence="3 4">CV41</strain>
    </source>
</reference>
<dbReference type="Pfam" id="PF01809">
    <property type="entry name" value="YidD"/>
    <property type="match status" value="1"/>
</dbReference>
<comment type="function">
    <text evidence="1">Could be involved in insertion of integral membrane proteins into the membrane.</text>
</comment>
<sequence>MNRFLKRAIRGLVRLPANGLLALVRLYQKTLSPVLPVIFGPACGCRFYPTCSHYAAEALQSHGALRGTWLALIRLLKCTPLHPGGLDPVPPPKQMRSGPSAARMSCTRVTHAPPFPTTLRTNG</sequence>
<dbReference type="PANTHER" id="PTHR33383">
    <property type="entry name" value="MEMBRANE PROTEIN INSERTION EFFICIENCY FACTOR-RELATED"/>
    <property type="match status" value="1"/>
</dbReference>
<dbReference type="GO" id="GO:0005886">
    <property type="term" value="C:plasma membrane"/>
    <property type="evidence" value="ECO:0007669"/>
    <property type="project" value="UniProtKB-SubCell"/>
</dbReference>
<dbReference type="SMART" id="SM01234">
    <property type="entry name" value="Haemolytic"/>
    <property type="match status" value="1"/>
</dbReference>
<organism evidence="3 4">
    <name type="scientific">Cephaloticoccus capnophilus</name>
    <dbReference type="NCBI Taxonomy" id="1548208"/>
    <lineage>
        <taxon>Bacteria</taxon>
        <taxon>Pseudomonadati</taxon>
        <taxon>Verrucomicrobiota</taxon>
        <taxon>Opitutia</taxon>
        <taxon>Opitutales</taxon>
        <taxon>Opitutaceae</taxon>
        <taxon>Cephaloticoccus</taxon>
    </lineage>
</organism>
<dbReference type="RefSeq" id="WP_068711783.1">
    <property type="nucleotide sequence ID" value="NZ_LSZP01000035.1"/>
</dbReference>
<proteinExistence type="inferred from homology"/>
<comment type="similarity">
    <text evidence="1">Belongs to the UPF0161 family.</text>
</comment>
<dbReference type="STRING" id="1548208.AXK12_04775"/>
<name>A0A139SM79_9BACT</name>
<dbReference type="Proteomes" id="UP000071392">
    <property type="component" value="Unassembled WGS sequence"/>
</dbReference>
<dbReference type="PANTHER" id="PTHR33383:SF1">
    <property type="entry name" value="MEMBRANE PROTEIN INSERTION EFFICIENCY FACTOR-RELATED"/>
    <property type="match status" value="1"/>
</dbReference>
<evidence type="ECO:0000256" key="1">
    <source>
        <dbReference type="HAMAP-Rule" id="MF_00386"/>
    </source>
</evidence>
<gene>
    <name evidence="3" type="ORF">AXK12_04775</name>
</gene>
<dbReference type="AlphaFoldDB" id="A0A139SM79"/>
<keyword evidence="1" id="KW-1003">Cell membrane</keyword>
<evidence type="ECO:0000256" key="2">
    <source>
        <dbReference type="SAM" id="MobiDB-lite"/>
    </source>
</evidence>
<comment type="subcellular location">
    <subcellularLocation>
        <location evidence="1">Cell membrane</location>
        <topology evidence="1">Peripheral membrane protein</topology>
        <orientation evidence="1">Cytoplasmic side</orientation>
    </subcellularLocation>
</comment>
<dbReference type="HAMAP" id="MF_00386">
    <property type="entry name" value="UPF0161_YidD"/>
    <property type="match status" value="1"/>
</dbReference>
<dbReference type="OrthoDB" id="9801753at2"/>
<dbReference type="NCBIfam" id="TIGR00278">
    <property type="entry name" value="membrane protein insertion efficiency factor YidD"/>
    <property type="match status" value="1"/>
</dbReference>
<dbReference type="EMBL" id="LSZP01000035">
    <property type="protein sequence ID" value="KXU35683.1"/>
    <property type="molecule type" value="Genomic_DNA"/>
</dbReference>
<keyword evidence="4" id="KW-1185">Reference proteome</keyword>